<gene>
    <name evidence="2" type="ORF">KC980_01780</name>
</gene>
<keyword evidence="1" id="KW-1133">Transmembrane helix</keyword>
<proteinExistence type="predicted"/>
<reference evidence="2" key="1">
    <citation type="submission" date="2020-04" db="EMBL/GenBank/DDBJ databases">
        <authorList>
            <person name="Zhang T."/>
        </authorList>
    </citation>
    <scope>NUCLEOTIDE SEQUENCE</scope>
    <source>
        <strain evidence="2">HKST-UBA79</strain>
    </source>
</reference>
<name>A0A955EC43_UNCKA</name>
<keyword evidence="1" id="KW-0812">Transmembrane</keyword>
<reference evidence="2" key="2">
    <citation type="journal article" date="2021" name="Microbiome">
        <title>Successional dynamics and alternative stable states in a saline activated sludge microbial community over 9 years.</title>
        <authorList>
            <person name="Wang Y."/>
            <person name="Ye J."/>
            <person name="Ju F."/>
            <person name="Liu L."/>
            <person name="Boyd J.A."/>
            <person name="Deng Y."/>
            <person name="Parks D.H."/>
            <person name="Jiang X."/>
            <person name="Yin X."/>
            <person name="Woodcroft B.J."/>
            <person name="Tyson G.W."/>
            <person name="Hugenholtz P."/>
            <person name="Polz M.F."/>
            <person name="Zhang T."/>
        </authorList>
    </citation>
    <scope>NUCLEOTIDE SEQUENCE</scope>
    <source>
        <strain evidence="2">HKST-UBA79</strain>
    </source>
</reference>
<dbReference type="EMBL" id="JAGQNX010000050">
    <property type="protein sequence ID" value="MCA9308217.1"/>
    <property type="molecule type" value="Genomic_DNA"/>
</dbReference>
<dbReference type="Pfam" id="PF12732">
    <property type="entry name" value="YtxH"/>
    <property type="match status" value="1"/>
</dbReference>
<evidence type="ECO:0000256" key="1">
    <source>
        <dbReference type="SAM" id="Phobius"/>
    </source>
</evidence>
<accession>A0A955EC43</accession>
<feature type="transmembrane region" description="Helical" evidence="1">
    <location>
        <begin position="12"/>
        <end position="33"/>
    </location>
</feature>
<dbReference type="AlphaFoldDB" id="A0A955EC43"/>
<organism evidence="2 3">
    <name type="scientific">candidate division WWE3 bacterium</name>
    <dbReference type="NCBI Taxonomy" id="2053526"/>
    <lineage>
        <taxon>Bacteria</taxon>
        <taxon>Katanobacteria</taxon>
    </lineage>
</organism>
<keyword evidence="1" id="KW-0472">Membrane</keyword>
<dbReference type="InterPro" id="IPR024623">
    <property type="entry name" value="YtxH"/>
</dbReference>
<dbReference type="InterPro" id="IPR052928">
    <property type="entry name" value="Desiccation-related_membrane"/>
</dbReference>
<dbReference type="Proteomes" id="UP000740557">
    <property type="component" value="Unassembled WGS sequence"/>
</dbReference>
<comment type="caution">
    <text evidence="2">The sequence shown here is derived from an EMBL/GenBank/DDBJ whole genome shotgun (WGS) entry which is preliminary data.</text>
</comment>
<dbReference type="PANTHER" id="PTHR35792">
    <property type="entry name" value="GENERAL STRESS PROTEIN"/>
    <property type="match status" value="1"/>
</dbReference>
<protein>
    <submittedName>
        <fullName evidence="2">YtxH domain-containing protein</fullName>
    </submittedName>
</protein>
<evidence type="ECO:0000313" key="3">
    <source>
        <dbReference type="Proteomes" id="UP000740557"/>
    </source>
</evidence>
<sequence>MMTEKCNCNNGGSYINGMLLGLVVGGALGVLLAPESGTKTRKKVRKVGDKYLAQGREVYDAASEKYEHARAMAKPVLDELEKSLGPLLELAKDASPEIKAQILEKVDSLVSDKFNS</sequence>
<dbReference type="PANTHER" id="PTHR35792:SF1">
    <property type="entry name" value="SLL0268 PROTEIN"/>
    <property type="match status" value="1"/>
</dbReference>
<evidence type="ECO:0000313" key="2">
    <source>
        <dbReference type="EMBL" id="MCA9308217.1"/>
    </source>
</evidence>